<dbReference type="InterPro" id="IPR053206">
    <property type="entry name" value="Dimeric_xanthone_biosynth"/>
</dbReference>
<evidence type="ECO:0000256" key="1">
    <source>
        <dbReference type="SAM" id="MobiDB-lite"/>
    </source>
</evidence>
<reference evidence="3" key="1">
    <citation type="journal article" date="2023" name="Mol. Phylogenet. Evol.">
        <title>Genome-scale phylogeny and comparative genomics of the fungal order Sordariales.</title>
        <authorList>
            <person name="Hensen N."/>
            <person name="Bonometti L."/>
            <person name="Westerberg I."/>
            <person name="Brannstrom I.O."/>
            <person name="Guillou S."/>
            <person name="Cros-Aarteil S."/>
            <person name="Calhoun S."/>
            <person name="Haridas S."/>
            <person name="Kuo A."/>
            <person name="Mondo S."/>
            <person name="Pangilinan J."/>
            <person name="Riley R."/>
            <person name="LaButti K."/>
            <person name="Andreopoulos B."/>
            <person name="Lipzen A."/>
            <person name="Chen C."/>
            <person name="Yan M."/>
            <person name="Daum C."/>
            <person name="Ng V."/>
            <person name="Clum A."/>
            <person name="Steindorff A."/>
            <person name="Ohm R.A."/>
            <person name="Martin F."/>
            <person name="Silar P."/>
            <person name="Natvig D.O."/>
            <person name="Lalanne C."/>
            <person name="Gautier V."/>
            <person name="Ament-Velasquez S.L."/>
            <person name="Kruys A."/>
            <person name="Hutchinson M.I."/>
            <person name="Powell A.J."/>
            <person name="Barry K."/>
            <person name="Miller A.N."/>
            <person name="Grigoriev I.V."/>
            <person name="Debuchy R."/>
            <person name="Gladieux P."/>
            <person name="Hiltunen Thoren M."/>
            <person name="Johannesson H."/>
        </authorList>
    </citation>
    <scope>NUCLEOTIDE SEQUENCE</scope>
    <source>
        <strain evidence="3">PSN324</strain>
    </source>
</reference>
<dbReference type="PANTHER" id="PTHR38048:SF1">
    <property type="entry name" value="HEMERYTHRIN-LIKE DOMAIN-CONTAINING PROTEIN"/>
    <property type="match status" value="1"/>
</dbReference>
<reference evidence="3" key="2">
    <citation type="submission" date="2023-06" db="EMBL/GenBank/DDBJ databases">
        <authorList>
            <consortium name="Lawrence Berkeley National Laboratory"/>
            <person name="Mondo S.J."/>
            <person name="Hensen N."/>
            <person name="Bonometti L."/>
            <person name="Westerberg I."/>
            <person name="Brannstrom I.O."/>
            <person name="Guillou S."/>
            <person name="Cros-Aarteil S."/>
            <person name="Calhoun S."/>
            <person name="Haridas S."/>
            <person name="Kuo A."/>
            <person name="Pangilinan J."/>
            <person name="Riley R."/>
            <person name="Labutti K."/>
            <person name="Andreopoulos B."/>
            <person name="Lipzen A."/>
            <person name="Chen C."/>
            <person name="Yanf M."/>
            <person name="Daum C."/>
            <person name="Ng V."/>
            <person name="Clum A."/>
            <person name="Steindorff A."/>
            <person name="Ohm R."/>
            <person name="Martin F."/>
            <person name="Silar P."/>
            <person name="Natvig D."/>
            <person name="Lalanne C."/>
            <person name="Gautier V."/>
            <person name="Ament-Velasquez S.L."/>
            <person name="Kruys A."/>
            <person name="Hutchinson M.I."/>
            <person name="Powell A.J."/>
            <person name="Barry K."/>
            <person name="Miller A.N."/>
            <person name="Grigoriev I.V."/>
            <person name="Debuchy R."/>
            <person name="Gladieux P."/>
            <person name="Thoren M.H."/>
            <person name="Johannesson H."/>
        </authorList>
    </citation>
    <scope>NUCLEOTIDE SEQUENCE</scope>
    <source>
        <strain evidence="3">PSN324</strain>
    </source>
</reference>
<feature type="region of interest" description="Disordered" evidence="1">
    <location>
        <begin position="1"/>
        <end position="66"/>
    </location>
</feature>
<organism evidence="3 4">
    <name type="scientific">Cladorrhinum samala</name>
    <dbReference type="NCBI Taxonomy" id="585594"/>
    <lineage>
        <taxon>Eukaryota</taxon>
        <taxon>Fungi</taxon>
        <taxon>Dikarya</taxon>
        <taxon>Ascomycota</taxon>
        <taxon>Pezizomycotina</taxon>
        <taxon>Sordariomycetes</taxon>
        <taxon>Sordariomycetidae</taxon>
        <taxon>Sordariales</taxon>
        <taxon>Podosporaceae</taxon>
        <taxon>Cladorrhinum</taxon>
    </lineage>
</organism>
<keyword evidence="4" id="KW-1185">Reference proteome</keyword>
<evidence type="ECO:0000259" key="2">
    <source>
        <dbReference type="Pfam" id="PF01814"/>
    </source>
</evidence>
<dbReference type="AlphaFoldDB" id="A0AAV9I117"/>
<accession>A0AAV9I117</accession>
<feature type="compositionally biased region" description="Low complexity" evidence="1">
    <location>
        <begin position="38"/>
        <end position="48"/>
    </location>
</feature>
<evidence type="ECO:0000313" key="3">
    <source>
        <dbReference type="EMBL" id="KAK4465706.1"/>
    </source>
</evidence>
<sequence length="234" mass="27004">MSESHPAAEPCAPEQLQKQTEDATTREPAPGPGPAPDATPSDPAAVPDVEPKPEPEPEAQLPPLTPEEFRVYNRLADQMDYFHNHFRSIHSTLYQACLSNRRPAGMSLKQFLDEGLRLVRYLEAHHSIEESHLYPLLARKMPQFKQGKKGKGKKEEECELLRQHQLIHEGMDEFEDYIRRCKKGEVEFEMGVMKEKMEGWEGVLMKHLDDEVAELGAETMRRYWSLEEMRRIPI</sequence>
<gene>
    <name evidence="3" type="ORF">QBC42DRAFT_336107</name>
</gene>
<comment type="caution">
    <text evidence="3">The sequence shown here is derived from an EMBL/GenBank/DDBJ whole genome shotgun (WGS) entry which is preliminary data.</text>
</comment>
<evidence type="ECO:0000313" key="4">
    <source>
        <dbReference type="Proteomes" id="UP001321749"/>
    </source>
</evidence>
<dbReference type="PANTHER" id="PTHR38048">
    <property type="entry name" value="EXPRESSED PROTEIN"/>
    <property type="match status" value="1"/>
</dbReference>
<dbReference type="Gene3D" id="1.20.120.520">
    <property type="entry name" value="nmb1532 protein domain like"/>
    <property type="match status" value="1"/>
</dbReference>
<feature type="domain" description="Hemerythrin-like" evidence="2">
    <location>
        <begin position="76"/>
        <end position="212"/>
    </location>
</feature>
<name>A0AAV9I117_9PEZI</name>
<proteinExistence type="predicted"/>
<dbReference type="Pfam" id="PF01814">
    <property type="entry name" value="Hemerythrin"/>
    <property type="match status" value="1"/>
</dbReference>
<dbReference type="InterPro" id="IPR012312">
    <property type="entry name" value="Hemerythrin-like"/>
</dbReference>
<dbReference type="Proteomes" id="UP001321749">
    <property type="component" value="Unassembled WGS sequence"/>
</dbReference>
<protein>
    <recommendedName>
        <fullName evidence="2">Hemerythrin-like domain-containing protein</fullName>
    </recommendedName>
</protein>
<dbReference type="EMBL" id="MU864937">
    <property type="protein sequence ID" value="KAK4465706.1"/>
    <property type="molecule type" value="Genomic_DNA"/>
</dbReference>